<evidence type="ECO:0000313" key="2">
    <source>
        <dbReference type="EMBL" id="SNS29167.1"/>
    </source>
</evidence>
<dbReference type="OrthoDB" id="9759099at2"/>
<keyword evidence="3" id="KW-1185">Reference proteome</keyword>
<evidence type="ECO:0000259" key="1">
    <source>
        <dbReference type="Pfam" id="PF02738"/>
    </source>
</evidence>
<dbReference type="AlphaFoldDB" id="A0A239DAB0"/>
<dbReference type="InterPro" id="IPR008274">
    <property type="entry name" value="AldOxase/xan_DH_MoCoBD1"/>
</dbReference>
<dbReference type="GO" id="GO:0016491">
    <property type="term" value="F:oxidoreductase activity"/>
    <property type="evidence" value="ECO:0007669"/>
    <property type="project" value="InterPro"/>
</dbReference>
<accession>A0A239DAB0</accession>
<dbReference type="InterPro" id="IPR037165">
    <property type="entry name" value="AldOxase/xan_DH_Mopterin-bd_sf"/>
</dbReference>
<name>A0A239DAB0_9FIRM</name>
<evidence type="ECO:0000313" key="3">
    <source>
        <dbReference type="Proteomes" id="UP000198304"/>
    </source>
</evidence>
<dbReference type="EMBL" id="FZOJ01000007">
    <property type="protein sequence ID" value="SNS29167.1"/>
    <property type="molecule type" value="Genomic_DNA"/>
</dbReference>
<feature type="domain" description="Aldehyde oxidase/xanthine dehydrogenase first molybdopterin binding" evidence="1">
    <location>
        <begin position="14"/>
        <end position="109"/>
    </location>
</feature>
<dbReference type="SUPFAM" id="SSF56003">
    <property type="entry name" value="Molybdenum cofactor-binding domain"/>
    <property type="match status" value="1"/>
</dbReference>
<dbReference type="Pfam" id="PF02738">
    <property type="entry name" value="MoCoBD_1"/>
    <property type="match status" value="1"/>
</dbReference>
<gene>
    <name evidence="2" type="ORF">SAMN05446037_100773</name>
</gene>
<dbReference type="Proteomes" id="UP000198304">
    <property type="component" value="Unassembled WGS sequence"/>
</dbReference>
<proteinExistence type="predicted"/>
<organism evidence="2 3">
    <name type="scientific">Anaerovirgula multivorans</name>
    <dbReference type="NCBI Taxonomy" id="312168"/>
    <lineage>
        <taxon>Bacteria</taxon>
        <taxon>Bacillati</taxon>
        <taxon>Bacillota</taxon>
        <taxon>Clostridia</taxon>
        <taxon>Peptostreptococcales</taxon>
        <taxon>Natronincolaceae</taxon>
        <taxon>Anaerovirgula</taxon>
    </lineage>
</organism>
<protein>
    <submittedName>
        <fullName evidence="2">Molybdopterin-binding domain of aldehyde dehydrogenase</fullName>
    </submittedName>
</protein>
<reference evidence="2 3" key="1">
    <citation type="submission" date="2017-06" db="EMBL/GenBank/DDBJ databases">
        <authorList>
            <person name="Kim H.J."/>
            <person name="Triplett B.A."/>
        </authorList>
    </citation>
    <scope>NUCLEOTIDE SEQUENCE [LARGE SCALE GENOMIC DNA]</scope>
    <source>
        <strain evidence="2 3">SCA</strain>
    </source>
</reference>
<dbReference type="Gene3D" id="3.30.365.10">
    <property type="entry name" value="Aldehyde oxidase/xanthine dehydrogenase, molybdopterin binding domain"/>
    <property type="match status" value="2"/>
</dbReference>
<sequence>MSAPAAMEEDAIEIHPETPNVYFKTQRVKGEDTKPLMKSLPYVIEDDFYVGRQPHLVLEPDVGFTYMDEEGKLIVHSKSIAMHFHHLMIAEGIGIDPDKYIIVQKPTGATLLR</sequence>